<feature type="non-terminal residue" evidence="1">
    <location>
        <position position="1"/>
    </location>
</feature>
<protein>
    <submittedName>
        <fullName evidence="1">Uncharacterized protein</fullName>
    </submittedName>
</protein>
<comment type="caution">
    <text evidence="1">The sequence shown here is derived from an EMBL/GenBank/DDBJ whole genome shotgun (WGS) entry which is preliminary data.</text>
</comment>
<organism evidence="1 2">
    <name type="scientific">Geodia barretti</name>
    <name type="common">Barrett's horny sponge</name>
    <dbReference type="NCBI Taxonomy" id="519541"/>
    <lineage>
        <taxon>Eukaryota</taxon>
        <taxon>Metazoa</taxon>
        <taxon>Porifera</taxon>
        <taxon>Demospongiae</taxon>
        <taxon>Heteroscleromorpha</taxon>
        <taxon>Tetractinellida</taxon>
        <taxon>Astrophorina</taxon>
        <taxon>Geodiidae</taxon>
        <taxon>Geodia</taxon>
    </lineage>
</organism>
<name>A0AA35SHU9_GEOBA</name>
<proteinExistence type="predicted"/>
<dbReference type="EMBL" id="CASHTH010002401">
    <property type="protein sequence ID" value="CAI8029392.1"/>
    <property type="molecule type" value="Genomic_DNA"/>
</dbReference>
<keyword evidence="2" id="KW-1185">Reference proteome</keyword>
<dbReference type="Proteomes" id="UP001174909">
    <property type="component" value="Unassembled WGS sequence"/>
</dbReference>
<evidence type="ECO:0000313" key="2">
    <source>
        <dbReference type="Proteomes" id="UP001174909"/>
    </source>
</evidence>
<evidence type="ECO:0000313" key="1">
    <source>
        <dbReference type="EMBL" id="CAI8029392.1"/>
    </source>
</evidence>
<reference evidence="1" key="1">
    <citation type="submission" date="2023-03" db="EMBL/GenBank/DDBJ databases">
        <authorList>
            <person name="Steffen K."/>
            <person name="Cardenas P."/>
        </authorList>
    </citation>
    <scope>NUCLEOTIDE SEQUENCE</scope>
</reference>
<sequence>TSTKECRLKVLWSSSEGLPFFLTTGETREGWWKEKSDVSRSTERREDAAALSFRLPFLFSEFNSHVFSVGLRSVFRRCGPFPSESKPTGLRFGEDRGEVPSSAAVFVEL</sequence>
<gene>
    <name evidence="1" type="ORF">GBAR_LOCUS16697</name>
</gene>
<accession>A0AA35SHU9</accession>
<dbReference type="AlphaFoldDB" id="A0AA35SHU9"/>